<evidence type="ECO:0000256" key="2">
    <source>
        <dbReference type="ARBA" id="ARBA00005830"/>
    </source>
</evidence>
<sequence>MASNSARVLSPEQVAKFYKNGYLILPGFIPKDDTSALLARAKQLIAEFPLEGHPMTRFTTGEEDDPTHSKKHVGDEYFLTSGDKIRFFLEDDAFDAQGNLAKSKEKSVNKIGHGLHALDPLFRKFTMENEKLRQLARDLAFHQDPEILQSMVICKQPEIGGKVPEHNDSTFLYTDPPSAVGFWFSLERCTEFNGALSFLPGSHRTTPINKRFVRLPEGGTGFVEIDNPVTPLNLQNQQSERSVDSNESGSDYILETCDAGTLVLIHGSVLHKSERNTSQNTRFAYTFHMIESAPKARYDERNWLQPTEAMPFSKLYGTQAIH</sequence>
<dbReference type="GO" id="GO:0046872">
    <property type="term" value="F:metal ion binding"/>
    <property type="evidence" value="ECO:0007669"/>
    <property type="project" value="UniProtKB-KW"/>
</dbReference>
<dbReference type="EMBL" id="CAJMXA010004069">
    <property type="protein sequence ID" value="CAE6533553.1"/>
    <property type="molecule type" value="Genomic_DNA"/>
</dbReference>
<protein>
    <recommendedName>
        <fullName evidence="7">Phytanoyl-CoA dioxygenase</fullName>
    </recommendedName>
</protein>
<accession>A0A8H3DQW1</accession>
<dbReference type="SUPFAM" id="SSF51197">
    <property type="entry name" value="Clavaminate synthase-like"/>
    <property type="match status" value="1"/>
</dbReference>
<evidence type="ECO:0000256" key="1">
    <source>
        <dbReference type="ARBA" id="ARBA00001962"/>
    </source>
</evidence>
<comment type="cofactor">
    <cofactor evidence="1">
        <name>Fe cation</name>
        <dbReference type="ChEBI" id="CHEBI:24875"/>
    </cofactor>
</comment>
<comment type="similarity">
    <text evidence="2">Belongs to the PhyH family.</text>
</comment>
<dbReference type="PANTHER" id="PTHR20883">
    <property type="entry name" value="PHYTANOYL-COA DIOXYGENASE DOMAIN CONTAINING 1"/>
    <property type="match status" value="1"/>
</dbReference>
<evidence type="ECO:0008006" key="7">
    <source>
        <dbReference type="Google" id="ProtNLM"/>
    </source>
</evidence>
<evidence type="ECO:0000313" key="6">
    <source>
        <dbReference type="Proteomes" id="UP000663853"/>
    </source>
</evidence>
<proteinExistence type="inferred from homology"/>
<dbReference type="Proteomes" id="UP000663853">
    <property type="component" value="Unassembled WGS sequence"/>
</dbReference>
<keyword evidence="3" id="KW-0479">Metal-binding</keyword>
<gene>
    <name evidence="5" type="ORF">RDB_LOCUS173151</name>
</gene>
<keyword evidence="4" id="KW-0408">Iron</keyword>
<comment type="caution">
    <text evidence="5">The sequence shown here is derived from an EMBL/GenBank/DDBJ whole genome shotgun (WGS) entry which is preliminary data.</text>
</comment>
<evidence type="ECO:0000256" key="4">
    <source>
        <dbReference type="ARBA" id="ARBA00023004"/>
    </source>
</evidence>
<evidence type="ECO:0000313" key="5">
    <source>
        <dbReference type="EMBL" id="CAE6533553.1"/>
    </source>
</evidence>
<name>A0A8H3DQW1_9AGAM</name>
<dbReference type="PANTHER" id="PTHR20883:SF15">
    <property type="entry name" value="PHYTANOYL-COA DIOXYGENASE DOMAIN-CONTAINING PROTEIN 1"/>
    <property type="match status" value="1"/>
</dbReference>
<dbReference type="AlphaFoldDB" id="A0A8H3DQW1"/>
<evidence type="ECO:0000256" key="3">
    <source>
        <dbReference type="ARBA" id="ARBA00022723"/>
    </source>
</evidence>
<organism evidence="5 6">
    <name type="scientific">Rhizoctonia solani</name>
    <dbReference type="NCBI Taxonomy" id="456999"/>
    <lineage>
        <taxon>Eukaryota</taxon>
        <taxon>Fungi</taxon>
        <taxon>Dikarya</taxon>
        <taxon>Basidiomycota</taxon>
        <taxon>Agaricomycotina</taxon>
        <taxon>Agaricomycetes</taxon>
        <taxon>Cantharellales</taxon>
        <taxon>Ceratobasidiaceae</taxon>
        <taxon>Rhizoctonia</taxon>
    </lineage>
</organism>
<dbReference type="InterPro" id="IPR008775">
    <property type="entry name" value="Phytyl_CoA_dOase-like"/>
</dbReference>
<dbReference type="Gene3D" id="2.60.120.620">
    <property type="entry name" value="q2cbj1_9rhob like domain"/>
    <property type="match status" value="1"/>
</dbReference>
<reference evidence="5" key="1">
    <citation type="submission" date="2021-01" db="EMBL/GenBank/DDBJ databases">
        <authorList>
            <person name="Kaushik A."/>
        </authorList>
    </citation>
    <scope>NUCLEOTIDE SEQUENCE</scope>
    <source>
        <strain evidence="5">AG6-10EEA</strain>
    </source>
</reference>
<dbReference type="Pfam" id="PF05721">
    <property type="entry name" value="PhyH"/>
    <property type="match status" value="1"/>
</dbReference>